<proteinExistence type="predicted"/>
<dbReference type="InterPro" id="IPR040898">
    <property type="entry name" value="CxC6"/>
</dbReference>
<feature type="domain" description="CxC6 like cysteine cluster associated with KDZ" evidence="2">
    <location>
        <begin position="322"/>
        <end position="387"/>
    </location>
</feature>
<evidence type="ECO:0008006" key="5">
    <source>
        <dbReference type="Google" id="ProtNLM"/>
    </source>
</evidence>
<dbReference type="InterPro" id="IPR041539">
    <property type="entry name" value="CxC5"/>
</dbReference>
<protein>
    <recommendedName>
        <fullName evidence="5">CxC5 like cysteine cluster associated with KDZ domain-containing protein</fullName>
    </recommendedName>
</protein>
<name>A0A0D2PGF2_HYPSF</name>
<accession>A0A0D2PGF2</accession>
<dbReference type="Pfam" id="PF18718">
    <property type="entry name" value="CxC5"/>
    <property type="match status" value="1"/>
</dbReference>
<dbReference type="STRING" id="945553.A0A0D2PGF2"/>
<dbReference type="OrthoDB" id="2639189at2759"/>
<dbReference type="EMBL" id="KN817523">
    <property type="protein sequence ID" value="KJA27631.1"/>
    <property type="molecule type" value="Genomic_DNA"/>
</dbReference>
<dbReference type="Proteomes" id="UP000054270">
    <property type="component" value="Unassembled WGS sequence"/>
</dbReference>
<sequence length="646" mass="74471">MAPFNFLGLGARKLFQYARILSTIKHDILLAQPQEQSIGDCPPDVLPPTIARFIEDALDLPENSGQVIWDSLKSDVWGMDGLPMLVEEDYMKFKQFGWERGLNRVNCIAAYTIYPPNNTCVNSECTNGIILKKAKARRIVVYTLENGIQPAWAVTLYCPGCNSTYHNNFVVQDTYRTYYHGIPQYIEVGEHQYVEDRLAKMWINHMLVAWVSATNLGKLYEMSFSRHDYVNDTDWQFVTRLSTSQVWDSFVIYSLLDDKRRAHQQLQVPNNGVQADRFKNAMQERNEHIIHYGQPDVVNHACDKCLRIYEKDGEIRECQTVVGDGVCMGRPCCGVFACTKNLENNRHQFCGDHFSKHYECAIQGCDAPTSGDASKTCVNEEHKKIEQKYTEKGSSLFLFKERSQKWQDRQPTSVEESAGGPNVDREDLEWYEINQQGNIHVGAQQNLGNIGEDNDTVEPLKCPEKPAAGSRVFKAQFGCRRTSDEQFLIRPCGVIYARATMYGMEAVSNVLRFTQNAFSVPGARKPAHIFYDSNCLARQQAEKNPWFQDIGMYVDVWHFKNKHKESHEYCQRYCNPINAPELLDEEGKWYFNSSAAEQHNAWFGRYLPICRDMLPEKYDFFLDEMCRLRNIEILKLYIPICYKAIV</sequence>
<dbReference type="Pfam" id="PF18721">
    <property type="entry name" value="CxC6"/>
    <property type="match status" value="1"/>
</dbReference>
<feature type="domain" description="CxC5 like cysteine cluster associated with KDZ" evidence="1">
    <location>
        <begin position="108"/>
        <end position="224"/>
    </location>
</feature>
<keyword evidence="4" id="KW-1185">Reference proteome</keyword>
<organism evidence="3 4">
    <name type="scientific">Hypholoma sublateritium (strain FD-334 SS-4)</name>
    <dbReference type="NCBI Taxonomy" id="945553"/>
    <lineage>
        <taxon>Eukaryota</taxon>
        <taxon>Fungi</taxon>
        <taxon>Dikarya</taxon>
        <taxon>Basidiomycota</taxon>
        <taxon>Agaricomycotina</taxon>
        <taxon>Agaricomycetes</taxon>
        <taxon>Agaricomycetidae</taxon>
        <taxon>Agaricales</taxon>
        <taxon>Agaricineae</taxon>
        <taxon>Strophariaceae</taxon>
        <taxon>Hypholoma</taxon>
    </lineage>
</organism>
<evidence type="ECO:0000313" key="3">
    <source>
        <dbReference type="EMBL" id="KJA27631.1"/>
    </source>
</evidence>
<evidence type="ECO:0000259" key="1">
    <source>
        <dbReference type="Pfam" id="PF18718"/>
    </source>
</evidence>
<gene>
    <name evidence="3" type="ORF">HYPSUDRAFT_83371</name>
</gene>
<evidence type="ECO:0000259" key="2">
    <source>
        <dbReference type="Pfam" id="PF18721"/>
    </source>
</evidence>
<evidence type="ECO:0000313" key="4">
    <source>
        <dbReference type="Proteomes" id="UP000054270"/>
    </source>
</evidence>
<dbReference type="AlphaFoldDB" id="A0A0D2PGF2"/>
<dbReference type="OMA" id="NCERSIS"/>
<reference evidence="4" key="1">
    <citation type="submission" date="2014-04" db="EMBL/GenBank/DDBJ databases">
        <title>Evolutionary Origins and Diversification of the Mycorrhizal Mutualists.</title>
        <authorList>
            <consortium name="DOE Joint Genome Institute"/>
            <consortium name="Mycorrhizal Genomics Consortium"/>
            <person name="Kohler A."/>
            <person name="Kuo A."/>
            <person name="Nagy L.G."/>
            <person name="Floudas D."/>
            <person name="Copeland A."/>
            <person name="Barry K.W."/>
            <person name="Cichocki N."/>
            <person name="Veneault-Fourrey C."/>
            <person name="LaButti K."/>
            <person name="Lindquist E.A."/>
            <person name="Lipzen A."/>
            <person name="Lundell T."/>
            <person name="Morin E."/>
            <person name="Murat C."/>
            <person name="Riley R."/>
            <person name="Ohm R."/>
            <person name="Sun H."/>
            <person name="Tunlid A."/>
            <person name="Henrissat B."/>
            <person name="Grigoriev I.V."/>
            <person name="Hibbett D.S."/>
            <person name="Martin F."/>
        </authorList>
    </citation>
    <scope>NUCLEOTIDE SEQUENCE [LARGE SCALE GENOMIC DNA]</scope>
    <source>
        <strain evidence="4">FD-334 SS-4</strain>
    </source>
</reference>